<feature type="compositionally biased region" description="Low complexity" evidence="1">
    <location>
        <begin position="41"/>
        <end position="50"/>
    </location>
</feature>
<feature type="signal peptide" evidence="2">
    <location>
        <begin position="1"/>
        <end position="26"/>
    </location>
</feature>
<feature type="compositionally biased region" description="Acidic residues" evidence="1">
    <location>
        <begin position="325"/>
        <end position="336"/>
    </location>
</feature>
<gene>
    <name evidence="3" type="ORF">EBH_0028200</name>
</gene>
<evidence type="ECO:0000256" key="1">
    <source>
        <dbReference type="SAM" id="MobiDB-lite"/>
    </source>
</evidence>
<accession>U6LH81</accession>
<feature type="region of interest" description="Disordered" evidence="1">
    <location>
        <begin position="316"/>
        <end position="336"/>
    </location>
</feature>
<sequence length="336" mass="37150">MVLGLPRSVAFAAAAASLLAADSCFGSDSLQAPPSEWLNPEDGSSSAAAAEGSLSATAAAAAAGSDGSAAGEDATESMEVRVAEIQAMDESDLKLNLRSLYSVSKDAQEKQIFPVGSLEAMQEILNSLGSVDEEQRDVLHFMNRFAYLLAKTLHNYNLFFSLKVALSDPSLSAEDYAKEVQKMPLLAAKWTDSSDLLLAYLNFAARDLRDKWEAAAAAEARLRGLLQFIEALQQLYAAQQQLFRKGYALARLRYMQHKDRQADISDLIHDPRQKQMLIEFEDALENNKELCHRARKSAKKCTEDGFLPQEYLALLPFPPDKQREEDDLPEYTNDEM</sequence>
<feature type="chain" id="PRO_5004672549" description="Kelch motif domain-containing protein" evidence="2">
    <location>
        <begin position="27"/>
        <end position="336"/>
    </location>
</feature>
<dbReference type="AlphaFoldDB" id="U6LH81"/>
<reference evidence="3" key="2">
    <citation type="submission" date="2013-10" db="EMBL/GenBank/DDBJ databases">
        <authorList>
            <person name="Aslett M."/>
        </authorList>
    </citation>
    <scope>NUCLEOTIDE SEQUENCE [LARGE SCALE GENOMIC DNA]</scope>
    <source>
        <strain evidence="3">Houghton</strain>
    </source>
</reference>
<keyword evidence="4" id="KW-1185">Reference proteome</keyword>
<protein>
    <recommendedName>
        <fullName evidence="5">Kelch motif domain-containing protein</fullName>
    </recommendedName>
</protein>
<dbReference type="OrthoDB" id="347375at2759"/>
<name>U6LH81_9EIME</name>
<evidence type="ECO:0000313" key="4">
    <source>
        <dbReference type="Proteomes" id="UP000030750"/>
    </source>
</evidence>
<dbReference type="Proteomes" id="UP000030750">
    <property type="component" value="Unassembled WGS sequence"/>
</dbReference>
<dbReference type="EMBL" id="HG711823">
    <property type="protein sequence ID" value="CDJ49747.1"/>
    <property type="molecule type" value="Genomic_DNA"/>
</dbReference>
<proteinExistence type="predicted"/>
<keyword evidence="2" id="KW-0732">Signal</keyword>
<feature type="region of interest" description="Disordered" evidence="1">
    <location>
        <begin position="30"/>
        <end position="50"/>
    </location>
</feature>
<evidence type="ECO:0000313" key="3">
    <source>
        <dbReference type="EMBL" id="CDJ49747.1"/>
    </source>
</evidence>
<organism evidence="3 4">
    <name type="scientific">Eimeria brunetti</name>
    <dbReference type="NCBI Taxonomy" id="51314"/>
    <lineage>
        <taxon>Eukaryota</taxon>
        <taxon>Sar</taxon>
        <taxon>Alveolata</taxon>
        <taxon>Apicomplexa</taxon>
        <taxon>Conoidasida</taxon>
        <taxon>Coccidia</taxon>
        <taxon>Eucoccidiorida</taxon>
        <taxon>Eimeriorina</taxon>
        <taxon>Eimeriidae</taxon>
        <taxon>Eimeria</taxon>
    </lineage>
</organism>
<reference evidence="3" key="1">
    <citation type="submission" date="2013-10" db="EMBL/GenBank/DDBJ databases">
        <title>Genomic analysis of the causative agents of coccidiosis in chickens.</title>
        <authorList>
            <person name="Reid A.J."/>
            <person name="Blake D."/>
            <person name="Billington K."/>
            <person name="Browne H."/>
            <person name="Dunn M."/>
            <person name="Hung S."/>
            <person name="Kawahara F."/>
            <person name="Miranda-Saavedra D."/>
            <person name="Mourier T."/>
            <person name="Nagra H."/>
            <person name="Otto T.D."/>
            <person name="Rawlings N."/>
            <person name="Sanchez A."/>
            <person name="Sanders M."/>
            <person name="Subramaniam C."/>
            <person name="Tay Y."/>
            <person name="Dear P."/>
            <person name="Doerig C."/>
            <person name="Gruber A."/>
            <person name="Parkinson J."/>
            <person name="Shirley M."/>
            <person name="Wan K.L."/>
            <person name="Berriman M."/>
            <person name="Tomley F."/>
            <person name="Pain A."/>
        </authorList>
    </citation>
    <scope>NUCLEOTIDE SEQUENCE [LARGE SCALE GENOMIC DNA]</scope>
    <source>
        <strain evidence="3">Houghton</strain>
    </source>
</reference>
<evidence type="ECO:0000256" key="2">
    <source>
        <dbReference type="SAM" id="SignalP"/>
    </source>
</evidence>
<evidence type="ECO:0008006" key="5">
    <source>
        <dbReference type="Google" id="ProtNLM"/>
    </source>
</evidence>
<dbReference type="VEuPathDB" id="ToxoDB:EBH_0028200"/>